<feature type="domain" description="Reverse transcriptase" evidence="1">
    <location>
        <begin position="8"/>
        <end position="99"/>
    </location>
</feature>
<evidence type="ECO:0008006" key="5">
    <source>
        <dbReference type="Google" id="ProtNLM"/>
    </source>
</evidence>
<dbReference type="Pfam" id="PF00078">
    <property type="entry name" value="RVT_1"/>
    <property type="match status" value="1"/>
</dbReference>
<organism evidence="3 4">
    <name type="scientific">Dipteronia sinensis</name>
    <dbReference type="NCBI Taxonomy" id="43782"/>
    <lineage>
        <taxon>Eukaryota</taxon>
        <taxon>Viridiplantae</taxon>
        <taxon>Streptophyta</taxon>
        <taxon>Embryophyta</taxon>
        <taxon>Tracheophyta</taxon>
        <taxon>Spermatophyta</taxon>
        <taxon>Magnoliopsida</taxon>
        <taxon>eudicotyledons</taxon>
        <taxon>Gunneridae</taxon>
        <taxon>Pentapetalae</taxon>
        <taxon>rosids</taxon>
        <taxon>malvids</taxon>
        <taxon>Sapindales</taxon>
        <taxon>Sapindaceae</taxon>
        <taxon>Hippocastanoideae</taxon>
        <taxon>Acereae</taxon>
        <taxon>Dipteronia</taxon>
    </lineage>
</organism>
<dbReference type="PANTHER" id="PTHR31635">
    <property type="entry name" value="REVERSE TRANSCRIPTASE DOMAIN-CONTAINING PROTEIN-RELATED"/>
    <property type="match status" value="1"/>
</dbReference>
<dbReference type="PANTHER" id="PTHR31635:SF196">
    <property type="entry name" value="REVERSE TRANSCRIPTASE DOMAIN-CONTAINING PROTEIN-RELATED"/>
    <property type="match status" value="1"/>
</dbReference>
<dbReference type="InterPro" id="IPR026960">
    <property type="entry name" value="RVT-Znf"/>
</dbReference>
<dbReference type="Proteomes" id="UP001281410">
    <property type="component" value="Unassembled WGS sequence"/>
</dbReference>
<gene>
    <name evidence="3" type="ORF">Dsin_008642</name>
</gene>
<protein>
    <recommendedName>
        <fullName evidence="5">Reverse transcriptase zinc-binding domain-containing protein</fullName>
    </recommendedName>
</protein>
<evidence type="ECO:0000259" key="2">
    <source>
        <dbReference type="Pfam" id="PF13966"/>
    </source>
</evidence>
<accession>A0AAE0EBC5</accession>
<dbReference type="AlphaFoldDB" id="A0AAE0EBC5"/>
<feature type="domain" description="Reverse transcriptase zinc-binding" evidence="2">
    <location>
        <begin position="293"/>
        <end position="359"/>
    </location>
</feature>
<comment type="caution">
    <text evidence="3">The sequence shown here is derived from an EMBL/GenBank/DDBJ whole genome shotgun (WGS) entry which is preliminary data.</text>
</comment>
<keyword evidence="4" id="KW-1185">Reference proteome</keyword>
<dbReference type="EMBL" id="JANJYJ010000003">
    <property type="protein sequence ID" value="KAK3221617.1"/>
    <property type="molecule type" value="Genomic_DNA"/>
</dbReference>
<name>A0AAE0EBC5_9ROSI</name>
<evidence type="ECO:0000313" key="4">
    <source>
        <dbReference type="Proteomes" id="UP001281410"/>
    </source>
</evidence>
<proteinExistence type="predicted"/>
<dbReference type="InterPro" id="IPR000477">
    <property type="entry name" value="RT_dom"/>
</dbReference>
<evidence type="ECO:0000313" key="3">
    <source>
        <dbReference type="EMBL" id="KAK3221617.1"/>
    </source>
</evidence>
<reference evidence="3" key="1">
    <citation type="journal article" date="2023" name="Plant J.">
        <title>Genome sequences and population genomics provide insights into the demographic history, inbreeding, and mutation load of two 'living fossil' tree species of Dipteronia.</title>
        <authorList>
            <person name="Feng Y."/>
            <person name="Comes H.P."/>
            <person name="Chen J."/>
            <person name="Zhu S."/>
            <person name="Lu R."/>
            <person name="Zhang X."/>
            <person name="Li P."/>
            <person name="Qiu J."/>
            <person name="Olsen K.M."/>
            <person name="Qiu Y."/>
        </authorList>
    </citation>
    <scope>NUCLEOTIDE SEQUENCE</scope>
    <source>
        <strain evidence="3">NBL</strain>
    </source>
</reference>
<dbReference type="Pfam" id="PF13966">
    <property type="entry name" value="zf-RVT"/>
    <property type="match status" value="1"/>
</dbReference>
<evidence type="ECO:0000259" key="1">
    <source>
        <dbReference type="Pfam" id="PF00078"/>
    </source>
</evidence>
<sequence>MQRVVCVSDFRPINLCNVAYNIVTKALANRFRGVLGEVISESPNAFIAGRLIFDNAIIGFVCIHTIRNEKINEGSITLKIDLSKAYDRVEWSFLTRMTTVSSNVISGFKCSRLGPVVSHFFFADNNLFFSRASVSDCTRIQKILEDYSRASGQIINCNKSIICVSKSMPRSIGSNLASIIGVNLVECDERYLGLLNFSGRNKKQLFAYIKDRVWDKIKDRWIPRPSFAKVFSPPLLGVRAIVKALSSPSSGWNIPLIRASFLQEDVDAILSPPLSSFMHVDIVSWHYEKSGSYSVRCGYKVGRGLNPKVSTSGLSSVEAWWKFLWHMKIPNKIKIFMWKVCHHWIPTSFNLAKRGLPTDKFPKTTVHAL</sequence>
<dbReference type="CDD" id="cd01650">
    <property type="entry name" value="RT_nLTR_like"/>
    <property type="match status" value="1"/>
</dbReference>